<keyword evidence="1" id="KW-0812">Transmembrane</keyword>
<dbReference type="EMBL" id="WOWP01000001">
    <property type="protein sequence ID" value="MUV02141.1"/>
    <property type="molecule type" value="Genomic_DNA"/>
</dbReference>
<reference evidence="2 3" key="1">
    <citation type="submission" date="2019-12" db="EMBL/GenBank/DDBJ databases">
        <authorList>
            <person name="Sun J.-Q."/>
        </authorList>
    </citation>
    <scope>NUCLEOTIDE SEQUENCE [LARGE SCALE GENOMIC DNA]</scope>
    <source>
        <strain evidence="2 3">JCM 17928</strain>
    </source>
</reference>
<proteinExistence type="predicted"/>
<feature type="transmembrane region" description="Helical" evidence="1">
    <location>
        <begin position="52"/>
        <end position="69"/>
    </location>
</feature>
<keyword evidence="3" id="KW-1185">Reference proteome</keyword>
<gene>
    <name evidence="2" type="ORF">GN157_00320</name>
</gene>
<organism evidence="2 3">
    <name type="scientific">Flavobacterium rakeshii</name>
    <dbReference type="NCBI Taxonomy" id="1038845"/>
    <lineage>
        <taxon>Bacteria</taxon>
        <taxon>Pseudomonadati</taxon>
        <taxon>Bacteroidota</taxon>
        <taxon>Flavobacteriia</taxon>
        <taxon>Flavobacteriales</taxon>
        <taxon>Flavobacteriaceae</taxon>
        <taxon>Flavobacterium</taxon>
    </lineage>
</organism>
<evidence type="ECO:0000313" key="2">
    <source>
        <dbReference type="EMBL" id="MUV02141.1"/>
    </source>
</evidence>
<sequence>MNVSKVIGIILIVISLGVGYIGVNKVADSTKAVKFLGIEIDASNESGQMQGFIYLGAAILLFAGGLYAARKSGN</sequence>
<comment type="caution">
    <text evidence="2">The sequence shown here is derived from an EMBL/GenBank/DDBJ whole genome shotgun (WGS) entry which is preliminary data.</text>
</comment>
<keyword evidence="1" id="KW-0472">Membrane</keyword>
<accession>A0A6N8H6I5</accession>
<keyword evidence="1" id="KW-1133">Transmembrane helix</keyword>
<feature type="transmembrane region" description="Helical" evidence="1">
    <location>
        <begin position="6"/>
        <end position="23"/>
    </location>
</feature>
<evidence type="ECO:0000256" key="1">
    <source>
        <dbReference type="SAM" id="Phobius"/>
    </source>
</evidence>
<evidence type="ECO:0000313" key="3">
    <source>
        <dbReference type="Proteomes" id="UP000433945"/>
    </source>
</evidence>
<protein>
    <recommendedName>
        <fullName evidence="4">DUF3185 family protein</fullName>
    </recommendedName>
</protein>
<dbReference type="Proteomes" id="UP000433945">
    <property type="component" value="Unassembled WGS sequence"/>
</dbReference>
<dbReference type="RefSeq" id="WP_157481115.1">
    <property type="nucleotide sequence ID" value="NZ_JAZDQD010000004.1"/>
</dbReference>
<name>A0A6N8H6I5_9FLAO</name>
<dbReference type="AlphaFoldDB" id="A0A6N8H6I5"/>
<evidence type="ECO:0008006" key="4">
    <source>
        <dbReference type="Google" id="ProtNLM"/>
    </source>
</evidence>